<evidence type="ECO:0000256" key="6">
    <source>
        <dbReference type="SAM" id="MobiDB-lite"/>
    </source>
</evidence>
<dbReference type="EMBL" id="MPGH01000002">
    <property type="protein sequence ID" value="OLN97958.1"/>
    <property type="molecule type" value="Genomic_DNA"/>
</dbReference>
<comment type="caution">
    <text evidence="9">The sequence shown here is derived from an EMBL/GenBank/DDBJ whole genome shotgun (WGS) entry which is preliminary data.</text>
</comment>
<evidence type="ECO:0000256" key="3">
    <source>
        <dbReference type="ARBA" id="ARBA00022989"/>
    </source>
</evidence>
<feature type="region of interest" description="Disordered" evidence="6">
    <location>
        <begin position="375"/>
        <end position="396"/>
    </location>
</feature>
<evidence type="ECO:0000259" key="8">
    <source>
        <dbReference type="Pfam" id="PF20684"/>
    </source>
</evidence>
<dbReference type="Pfam" id="PF20684">
    <property type="entry name" value="Fung_rhodopsin"/>
    <property type="match status" value="1"/>
</dbReference>
<evidence type="ECO:0000256" key="4">
    <source>
        <dbReference type="ARBA" id="ARBA00023136"/>
    </source>
</evidence>
<dbReference type="InterPro" id="IPR052337">
    <property type="entry name" value="SAT4-like"/>
</dbReference>
<feature type="transmembrane region" description="Helical" evidence="7">
    <location>
        <begin position="122"/>
        <end position="141"/>
    </location>
</feature>
<feature type="compositionally biased region" description="Basic and acidic residues" evidence="6">
    <location>
        <begin position="489"/>
        <end position="513"/>
    </location>
</feature>
<feature type="transmembrane region" description="Helical" evidence="7">
    <location>
        <begin position="231"/>
        <end position="250"/>
    </location>
</feature>
<evidence type="ECO:0000256" key="5">
    <source>
        <dbReference type="ARBA" id="ARBA00038359"/>
    </source>
</evidence>
<feature type="transmembrane region" description="Helical" evidence="7">
    <location>
        <begin position="67"/>
        <end position="90"/>
    </location>
</feature>
<organism evidence="9 10">
    <name type="scientific">Colletotrichum chlorophyti</name>
    <dbReference type="NCBI Taxonomy" id="708187"/>
    <lineage>
        <taxon>Eukaryota</taxon>
        <taxon>Fungi</taxon>
        <taxon>Dikarya</taxon>
        <taxon>Ascomycota</taxon>
        <taxon>Pezizomycotina</taxon>
        <taxon>Sordariomycetes</taxon>
        <taxon>Hypocreomycetidae</taxon>
        <taxon>Glomerellales</taxon>
        <taxon>Glomerellaceae</taxon>
        <taxon>Colletotrichum</taxon>
    </lineage>
</organism>
<evidence type="ECO:0000256" key="2">
    <source>
        <dbReference type="ARBA" id="ARBA00022692"/>
    </source>
</evidence>
<feature type="region of interest" description="Disordered" evidence="6">
    <location>
        <begin position="442"/>
        <end position="513"/>
    </location>
</feature>
<reference evidence="9 10" key="1">
    <citation type="submission" date="2016-11" db="EMBL/GenBank/DDBJ databases">
        <title>Draft Genome Assembly of Colletotrichum chlorophyti a pathogen of herbaceous plants.</title>
        <authorList>
            <person name="Gan P."/>
            <person name="Narusaka M."/>
            <person name="Tsushima A."/>
            <person name="Narusaka Y."/>
            <person name="Takano Y."/>
            <person name="Shirasu K."/>
        </authorList>
    </citation>
    <scope>NUCLEOTIDE SEQUENCE [LARGE SCALE GENOMIC DNA]</scope>
    <source>
        <strain evidence="9 10">NTL11</strain>
    </source>
</reference>
<dbReference type="AlphaFoldDB" id="A0A1Q8S927"/>
<dbReference type="GO" id="GO:0016020">
    <property type="term" value="C:membrane"/>
    <property type="evidence" value="ECO:0007669"/>
    <property type="project" value="UniProtKB-SubCell"/>
</dbReference>
<proteinExistence type="inferred from homology"/>
<feature type="transmembrane region" description="Helical" evidence="7">
    <location>
        <begin position="196"/>
        <end position="219"/>
    </location>
</feature>
<feature type="transmembrane region" description="Helical" evidence="7">
    <location>
        <begin position="270"/>
        <end position="291"/>
    </location>
</feature>
<protein>
    <recommendedName>
        <fullName evidence="8">Rhodopsin domain-containing protein</fullName>
    </recommendedName>
</protein>
<feature type="domain" description="Rhodopsin" evidence="8">
    <location>
        <begin position="55"/>
        <end position="297"/>
    </location>
</feature>
<dbReference type="PANTHER" id="PTHR33048:SF131">
    <property type="entry name" value="INTEGRAL MEMBRANE PROTEIN"/>
    <property type="match status" value="1"/>
</dbReference>
<dbReference type="STRING" id="708187.A0A1Q8S927"/>
<dbReference type="PANTHER" id="PTHR33048">
    <property type="entry name" value="PTH11-LIKE INTEGRAL MEMBRANE PROTEIN (AFU_ORTHOLOGUE AFUA_5G11245)"/>
    <property type="match status" value="1"/>
</dbReference>
<keyword evidence="2 7" id="KW-0812">Transmembrane</keyword>
<dbReference type="InterPro" id="IPR049326">
    <property type="entry name" value="Rhodopsin_dom_fungi"/>
</dbReference>
<evidence type="ECO:0000313" key="10">
    <source>
        <dbReference type="Proteomes" id="UP000186583"/>
    </source>
</evidence>
<dbReference type="OrthoDB" id="444631at2759"/>
<gene>
    <name evidence="9" type="ORF">CCHL11_02543</name>
</gene>
<evidence type="ECO:0000313" key="9">
    <source>
        <dbReference type="EMBL" id="OLN97958.1"/>
    </source>
</evidence>
<dbReference type="Proteomes" id="UP000186583">
    <property type="component" value="Unassembled WGS sequence"/>
</dbReference>
<accession>A0A1Q8S927</accession>
<name>A0A1Q8S927_9PEZI</name>
<feature type="transmembrane region" description="Helical" evidence="7">
    <location>
        <begin position="153"/>
        <end position="174"/>
    </location>
</feature>
<comment type="subcellular location">
    <subcellularLocation>
        <location evidence="1">Membrane</location>
        <topology evidence="1">Multi-pass membrane protein</topology>
    </subcellularLocation>
</comment>
<keyword evidence="3 7" id="KW-1133">Transmembrane helix</keyword>
<feature type="transmembrane region" description="Helical" evidence="7">
    <location>
        <begin position="35"/>
        <end position="55"/>
    </location>
</feature>
<sequence>MVSDGINRNVTYIHPKIPPSSIPASESDEMDGANIPLYLTGILLPHAICTLFILARVVSRTWVLRKWFIDDTLIILSYLFSTALCIVYTITATTPSLLTAPLDQATLQNDANPYIMRTYLGLVYYQLCLCLTKLSLLAFYVRIFNSRPIERRLARITVAIVILFSFPMLLMTILQCHPSPGHFFGRPMKCFAFPDLLISSASLHSVTDAWLIAMVIPALARLDIPRRQKAALGIVLSLGVFVVAASMVRLQLSLHRHYRPSSTGVTNTLAFFVMTVLECDIALICACAPALRPLLARLIPGFFAGAATKRRSTPADGAESFDLTSLTYHGYPWTEPHTPFVRSRNGSIASRLDKLRPGMPPVPPLRTPTTLRHGAMITGSAPRSNRGWPPTGDRRPMLDQTWEIKRSSSIYSQDSVYDAFEHFDRHDGVILKTMTLSLRSEVSPPVPERGEPMSRWSPVSGLSGDTYAADRSSSGTKNDSLYGRMAAEIPKDEEGKPEVPPRSPLRDYRRYWQ</sequence>
<feature type="region of interest" description="Disordered" evidence="6">
    <location>
        <begin position="351"/>
        <end position="370"/>
    </location>
</feature>
<keyword evidence="4 7" id="KW-0472">Membrane</keyword>
<keyword evidence="10" id="KW-1185">Reference proteome</keyword>
<evidence type="ECO:0000256" key="1">
    <source>
        <dbReference type="ARBA" id="ARBA00004141"/>
    </source>
</evidence>
<evidence type="ECO:0000256" key="7">
    <source>
        <dbReference type="SAM" id="Phobius"/>
    </source>
</evidence>
<comment type="similarity">
    <text evidence="5">Belongs to the SAT4 family.</text>
</comment>